<keyword evidence="3" id="KW-0029">Amino-acid transport</keyword>
<keyword evidence="5" id="KW-0547">Nucleotide-binding</keyword>
<sequence>MKHVLEFDSIQLSFGERRILSDIAVRCETNKITALLGRNGQGKTSLFKIVYGALETNEKSIRFDGTPIAKPCSRPDLLRYLPQFNFAPAFLNLARVFEDFELDFGEFSNRFPEFRSTSRRCVKNLSGGERRFLETYLILKSKSKFVILDEPFTHLMPLQIEKISQLIIEEKANKGIIVTDHMYISILDVADNVYVLTNGKTHLLKNNAELAIFGYIPPVVQL</sequence>
<dbReference type="PANTHER" id="PTHR43820">
    <property type="entry name" value="HIGH-AFFINITY BRANCHED-CHAIN AMINO ACID TRANSPORT ATP-BINDING PROTEIN LIVF"/>
    <property type="match status" value="1"/>
</dbReference>
<evidence type="ECO:0000313" key="6">
    <source>
        <dbReference type="Proteomes" id="UP001226434"/>
    </source>
</evidence>
<dbReference type="InterPro" id="IPR052156">
    <property type="entry name" value="BCAA_Transport_ATP-bd_LivF"/>
</dbReference>
<reference evidence="5 6" key="1">
    <citation type="submission" date="2023-05" db="EMBL/GenBank/DDBJ databases">
        <title>Genome sequence of Pinibacter sp. MAH-24.</title>
        <authorList>
            <person name="Huq M.A."/>
        </authorList>
    </citation>
    <scope>NUCLEOTIDE SEQUENCE [LARGE SCALE GENOMIC DNA]</scope>
    <source>
        <strain evidence="5 6">MAH-24</strain>
    </source>
</reference>
<dbReference type="PROSITE" id="PS50893">
    <property type="entry name" value="ABC_TRANSPORTER_2"/>
    <property type="match status" value="1"/>
</dbReference>
<evidence type="ECO:0000313" key="5">
    <source>
        <dbReference type="EMBL" id="MDI3320998.1"/>
    </source>
</evidence>
<accession>A0ABT6REP7</accession>
<dbReference type="Gene3D" id="3.40.50.300">
    <property type="entry name" value="P-loop containing nucleotide triphosphate hydrolases"/>
    <property type="match status" value="1"/>
</dbReference>
<dbReference type="Pfam" id="PF00005">
    <property type="entry name" value="ABC_tran"/>
    <property type="match status" value="1"/>
</dbReference>
<feature type="domain" description="ABC transporter" evidence="4">
    <location>
        <begin position="5"/>
        <end position="222"/>
    </location>
</feature>
<keyword evidence="2" id="KW-0813">Transport</keyword>
<dbReference type="GO" id="GO:0005524">
    <property type="term" value="F:ATP binding"/>
    <property type="evidence" value="ECO:0007669"/>
    <property type="project" value="UniProtKB-KW"/>
</dbReference>
<name>A0ABT6REP7_9BACT</name>
<dbReference type="InterPro" id="IPR027417">
    <property type="entry name" value="P-loop_NTPase"/>
</dbReference>
<dbReference type="InterPro" id="IPR003439">
    <property type="entry name" value="ABC_transporter-like_ATP-bd"/>
</dbReference>
<dbReference type="SUPFAM" id="SSF52540">
    <property type="entry name" value="P-loop containing nucleoside triphosphate hydrolases"/>
    <property type="match status" value="1"/>
</dbReference>
<comment type="similarity">
    <text evidence="1">Belongs to the ABC transporter superfamily.</text>
</comment>
<evidence type="ECO:0000259" key="4">
    <source>
        <dbReference type="PROSITE" id="PS50893"/>
    </source>
</evidence>
<proteinExistence type="inferred from homology"/>
<evidence type="ECO:0000256" key="2">
    <source>
        <dbReference type="ARBA" id="ARBA00022448"/>
    </source>
</evidence>
<evidence type="ECO:0000256" key="1">
    <source>
        <dbReference type="ARBA" id="ARBA00005417"/>
    </source>
</evidence>
<gene>
    <name evidence="5" type="ORF">QJ048_14495</name>
</gene>
<dbReference type="EMBL" id="JASBRG010000007">
    <property type="protein sequence ID" value="MDI3320998.1"/>
    <property type="molecule type" value="Genomic_DNA"/>
</dbReference>
<evidence type="ECO:0000256" key="3">
    <source>
        <dbReference type="ARBA" id="ARBA00022970"/>
    </source>
</evidence>
<keyword evidence="6" id="KW-1185">Reference proteome</keyword>
<dbReference type="Proteomes" id="UP001226434">
    <property type="component" value="Unassembled WGS sequence"/>
</dbReference>
<organism evidence="5 6">
    <name type="scientific">Pinibacter soli</name>
    <dbReference type="NCBI Taxonomy" id="3044211"/>
    <lineage>
        <taxon>Bacteria</taxon>
        <taxon>Pseudomonadati</taxon>
        <taxon>Bacteroidota</taxon>
        <taxon>Chitinophagia</taxon>
        <taxon>Chitinophagales</taxon>
        <taxon>Chitinophagaceae</taxon>
        <taxon>Pinibacter</taxon>
    </lineage>
</organism>
<keyword evidence="5" id="KW-0067">ATP-binding</keyword>
<dbReference type="PANTHER" id="PTHR43820:SF4">
    <property type="entry name" value="HIGH-AFFINITY BRANCHED-CHAIN AMINO ACID TRANSPORT ATP-BINDING PROTEIN LIVF"/>
    <property type="match status" value="1"/>
</dbReference>
<dbReference type="RefSeq" id="WP_282335101.1">
    <property type="nucleotide sequence ID" value="NZ_JASBRG010000007.1"/>
</dbReference>
<protein>
    <submittedName>
        <fullName evidence="5">ATP-binding cassette domain-containing protein</fullName>
    </submittedName>
</protein>
<comment type="caution">
    <text evidence="5">The sequence shown here is derived from an EMBL/GenBank/DDBJ whole genome shotgun (WGS) entry which is preliminary data.</text>
</comment>